<dbReference type="PANTHER" id="PTHR24416:SF564">
    <property type="entry name" value="MACROPHAGE-STIMULATING PROTEIN RECEPTOR"/>
    <property type="match status" value="1"/>
</dbReference>
<dbReference type="InterPro" id="IPR000719">
    <property type="entry name" value="Prot_kinase_dom"/>
</dbReference>
<proteinExistence type="predicted"/>
<evidence type="ECO:0000313" key="5">
    <source>
        <dbReference type="Proteomes" id="UP001209878"/>
    </source>
</evidence>
<name>A0AAD9KSY4_RIDPI</name>
<dbReference type="GO" id="GO:0004714">
    <property type="term" value="F:transmembrane receptor protein tyrosine kinase activity"/>
    <property type="evidence" value="ECO:0007669"/>
    <property type="project" value="TreeGrafter"/>
</dbReference>
<dbReference type="GO" id="GO:0005524">
    <property type="term" value="F:ATP binding"/>
    <property type="evidence" value="ECO:0007669"/>
    <property type="project" value="InterPro"/>
</dbReference>
<keyword evidence="2" id="KW-1133">Transmembrane helix</keyword>
<feature type="compositionally biased region" description="Basic and acidic residues" evidence="1">
    <location>
        <begin position="141"/>
        <end position="195"/>
    </location>
</feature>
<dbReference type="GO" id="GO:0007169">
    <property type="term" value="P:cell surface receptor protein tyrosine kinase signaling pathway"/>
    <property type="evidence" value="ECO:0007669"/>
    <property type="project" value="TreeGrafter"/>
</dbReference>
<dbReference type="InterPro" id="IPR001245">
    <property type="entry name" value="Ser-Thr/Tyr_kinase_cat_dom"/>
</dbReference>
<feature type="region of interest" description="Disordered" evidence="1">
    <location>
        <begin position="141"/>
        <end position="233"/>
    </location>
</feature>
<reference evidence="4" key="1">
    <citation type="journal article" date="2023" name="Mol. Biol. Evol.">
        <title>Third-Generation Sequencing Reveals the Adaptive Role of the Epigenome in Three Deep-Sea Polychaetes.</title>
        <authorList>
            <person name="Perez M."/>
            <person name="Aroh O."/>
            <person name="Sun Y."/>
            <person name="Lan Y."/>
            <person name="Juniper S.K."/>
            <person name="Young C.R."/>
            <person name="Angers B."/>
            <person name="Qian P.Y."/>
        </authorList>
    </citation>
    <scope>NUCLEOTIDE SEQUENCE</scope>
    <source>
        <strain evidence="4">R07B-5</strain>
    </source>
</reference>
<dbReference type="PANTHER" id="PTHR24416">
    <property type="entry name" value="TYROSINE-PROTEIN KINASE RECEPTOR"/>
    <property type="match status" value="1"/>
</dbReference>
<feature type="domain" description="Protein kinase" evidence="3">
    <location>
        <begin position="263"/>
        <end position="359"/>
    </location>
</feature>
<keyword evidence="2" id="KW-0472">Membrane</keyword>
<dbReference type="GO" id="GO:0016477">
    <property type="term" value="P:cell migration"/>
    <property type="evidence" value="ECO:0007669"/>
    <property type="project" value="TreeGrafter"/>
</dbReference>
<dbReference type="InterPro" id="IPR050122">
    <property type="entry name" value="RTK"/>
</dbReference>
<keyword evidence="5" id="KW-1185">Reference proteome</keyword>
<dbReference type="GO" id="GO:0043235">
    <property type="term" value="C:receptor complex"/>
    <property type="evidence" value="ECO:0007669"/>
    <property type="project" value="TreeGrafter"/>
</dbReference>
<keyword evidence="2" id="KW-0812">Transmembrane</keyword>
<dbReference type="AlphaFoldDB" id="A0AAD9KSY4"/>
<evidence type="ECO:0000256" key="2">
    <source>
        <dbReference type="SAM" id="Phobius"/>
    </source>
</evidence>
<dbReference type="PROSITE" id="PS50011">
    <property type="entry name" value="PROTEIN_KINASE_DOM"/>
    <property type="match status" value="1"/>
</dbReference>
<dbReference type="InterPro" id="IPR011009">
    <property type="entry name" value="Kinase-like_dom_sf"/>
</dbReference>
<evidence type="ECO:0000256" key="1">
    <source>
        <dbReference type="SAM" id="MobiDB-lite"/>
    </source>
</evidence>
<dbReference type="Gene3D" id="3.30.200.20">
    <property type="entry name" value="Phosphorylase Kinase, domain 1"/>
    <property type="match status" value="1"/>
</dbReference>
<dbReference type="EMBL" id="JAODUO010000619">
    <property type="protein sequence ID" value="KAK2177078.1"/>
    <property type="molecule type" value="Genomic_DNA"/>
</dbReference>
<gene>
    <name evidence="4" type="ORF">NP493_619g02003</name>
</gene>
<feature type="compositionally biased region" description="Basic and acidic residues" evidence="1">
    <location>
        <begin position="205"/>
        <end position="215"/>
    </location>
</feature>
<feature type="transmembrane region" description="Helical" evidence="2">
    <location>
        <begin position="12"/>
        <end position="35"/>
    </location>
</feature>
<sequence length="359" mass="40280">MLLSRFRCKSTNGIIAAVCVLVLLALALLLGVFIYRKRYLAQVRGNHESVPSVAFDALQQHIGGKLGQLAVKVEKSKIDSHRMKLGQIIGEGIKLGQPRDIIKALNPSLAAMVQKSNIDSHRMKLGKIIGEEWREGDCKDNEWRKNNRKHDMQEGDRGESNSREGGRDNGTGDERSRCDRRKTNGRKEVRGDVTKRKSITRTMTGRKETGKKGTTEKAAGGKVSNQGDAKRRSYSEAVIEGALRTERKKPRGERVRHSIELQKEFVDNVKICNFGEVHIGELMDKDDKTISEQVAIKTFKNADSVRNVSEFLEEATIMHNFDHPNVLSLLGVVIDEGKPYVIMPLMEHGDLRTFIGKPE</sequence>
<dbReference type="GO" id="GO:0007399">
    <property type="term" value="P:nervous system development"/>
    <property type="evidence" value="ECO:0007669"/>
    <property type="project" value="TreeGrafter"/>
</dbReference>
<organism evidence="4 5">
    <name type="scientific">Ridgeia piscesae</name>
    <name type="common">Tubeworm</name>
    <dbReference type="NCBI Taxonomy" id="27915"/>
    <lineage>
        <taxon>Eukaryota</taxon>
        <taxon>Metazoa</taxon>
        <taxon>Spiralia</taxon>
        <taxon>Lophotrochozoa</taxon>
        <taxon>Annelida</taxon>
        <taxon>Polychaeta</taxon>
        <taxon>Sedentaria</taxon>
        <taxon>Canalipalpata</taxon>
        <taxon>Sabellida</taxon>
        <taxon>Siboglinidae</taxon>
        <taxon>Ridgeia</taxon>
    </lineage>
</organism>
<dbReference type="Proteomes" id="UP001209878">
    <property type="component" value="Unassembled WGS sequence"/>
</dbReference>
<evidence type="ECO:0000313" key="4">
    <source>
        <dbReference type="EMBL" id="KAK2177078.1"/>
    </source>
</evidence>
<protein>
    <recommendedName>
        <fullName evidence="3">Protein kinase domain-containing protein</fullName>
    </recommendedName>
</protein>
<evidence type="ECO:0000259" key="3">
    <source>
        <dbReference type="PROSITE" id="PS50011"/>
    </source>
</evidence>
<accession>A0AAD9KSY4</accession>
<comment type="caution">
    <text evidence="4">The sequence shown here is derived from an EMBL/GenBank/DDBJ whole genome shotgun (WGS) entry which is preliminary data.</text>
</comment>
<dbReference type="GO" id="GO:0005886">
    <property type="term" value="C:plasma membrane"/>
    <property type="evidence" value="ECO:0007669"/>
    <property type="project" value="TreeGrafter"/>
</dbReference>
<dbReference type="Pfam" id="PF07714">
    <property type="entry name" value="PK_Tyr_Ser-Thr"/>
    <property type="match status" value="1"/>
</dbReference>
<dbReference type="SUPFAM" id="SSF56112">
    <property type="entry name" value="Protein kinase-like (PK-like)"/>
    <property type="match status" value="1"/>
</dbReference>